<evidence type="ECO:0000256" key="6">
    <source>
        <dbReference type="PROSITE-ProRule" id="PRU00433"/>
    </source>
</evidence>
<evidence type="ECO:0000259" key="8">
    <source>
        <dbReference type="PROSITE" id="PS51007"/>
    </source>
</evidence>
<dbReference type="InterPro" id="IPR036909">
    <property type="entry name" value="Cyt_c-like_dom_sf"/>
</dbReference>
<keyword evidence="3 6" id="KW-0479">Metal-binding</keyword>
<dbReference type="SUPFAM" id="SSF46626">
    <property type="entry name" value="Cytochrome c"/>
    <property type="match status" value="1"/>
</dbReference>
<evidence type="ECO:0000256" key="3">
    <source>
        <dbReference type="ARBA" id="ARBA00022723"/>
    </source>
</evidence>
<dbReference type="AlphaFoldDB" id="A0A2N4UHI9"/>
<dbReference type="GO" id="GO:0009055">
    <property type="term" value="F:electron transfer activity"/>
    <property type="evidence" value="ECO:0007669"/>
    <property type="project" value="InterPro"/>
</dbReference>
<evidence type="ECO:0000313" key="10">
    <source>
        <dbReference type="Proteomes" id="UP000234328"/>
    </source>
</evidence>
<organism evidence="9 10">
    <name type="scientific">Pollutimonas nitritireducens</name>
    <dbReference type="NCBI Taxonomy" id="2045209"/>
    <lineage>
        <taxon>Bacteria</taxon>
        <taxon>Pseudomonadati</taxon>
        <taxon>Pseudomonadota</taxon>
        <taxon>Betaproteobacteria</taxon>
        <taxon>Burkholderiales</taxon>
        <taxon>Alcaligenaceae</taxon>
        <taxon>Pollutimonas</taxon>
    </lineage>
</organism>
<evidence type="ECO:0000256" key="1">
    <source>
        <dbReference type="ARBA" id="ARBA00022448"/>
    </source>
</evidence>
<evidence type="ECO:0000256" key="7">
    <source>
        <dbReference type="SAM" id="SignalP"/>
    </source>
</evidence>
<feature type="chain" id="PRO_5014619809" evidence="7">
    <location>
        <begin position="22"/>
        <end position="108"/>
    </location>
</feature>
<evidence type="ECO:0000313" key="9">
    <source>
        <dbReference type="EMBL" id="PLC54501.1"/>
    </source>
</evidence>
<keyword evidence="5 6" id="KW-0408">Iron</keyword>
<dbReference type="GO" id="GO:0020037">
    <property type="term" value="F:heme binding"/>
    <property type="evidence" value="ECO:0007669"/>
    <property type="project" value="InterPro"/>
</dbReference>
<dbReference type="PANTHER" id="PTHR40942">
    <property type="match status" value="1"/>
</dbReference>
<keyword evidence="10" id="KW-1185">Reference proteome</keyword>
<comment type="caution">
    <text evidence="9">The sequence shown here is derived from an EMBL/GenBank/DDBJ whole genome shotgun (WGS) entry which is preliminary data.</text>
</comment>
<dbReference type="Pfam" id="PF13442">
    <property type="entry name" value="Cytochrome_CBB3"/>
    <property type="match status" value="1"/>
</dbReference>
<dbReference type="PRINTS" id="PR00607">
    <property type="entry name" value="CYTCHROMECIE"/>
</dbReference>
<evidence type="ECO:0000256" key="4">
    <source>
        <dbReference type="ARBA" id="ARBA00022982"/>
    </source>
</evidence>
<dbReference type="RefSeq" id="WP_102069270.1">
    <property type="nucleotide sequence ID" value="NZ_PDNV01000004.1"/>
</dbReference>
<name>A0A2N4UHI9_9BURK</name>
<proteinExistence type="predicted"/>
<keyword evidence="1" id="KW-0813">Transport</keyword>
<sequence length="108" mass="10948">MLKSVHVALTLAISAGLAPFAATVAAETVNPAGEKLYKTACIACHSTGVANAPKVGNKDAWAPLIAKGMDSMMAIALKGKGAMPPRGASSADDATLKAAVEYMVYASR</sequence>
<dbReference type="Gene3D" id="1.10.760.10">
    <property type="entry name" value="Cytochrome c-like domain"/>
    <property type="match status" value="1"/>
</dbReference>
<gene>
    <name evidence="9" type="ORF">CR155_06920</name>
</gene>
<feature type="signal peptide" evidence="7">
    <location>
        <begin position="1"/>
        <end position="21"/>
    </location>
</feature>
<dbReference type="OrthoDB" id="9814708at2"/>
<keyword evidence="2 6" id="KW-0349">Heme</keyword>
<feature type="domain" description="Cytochrome c" evidence="8">
    <location>
        <begin position="28"/>
        <end position="107"/>
    </location>
</feature>
<keyword evidence="7" id="KW-0732">Signal</keyword>
<reference evidence="9 10" key="1">
    <citation type="submission" date="2017-10" db="EMBL/GenBank/DDBJ databases">
        <title>Two draft genome sequences of Pusillimonas sp. strains isolated from a nitrate- and radionuclide-contaminated groundwater in Russia.</title>
        <authorList>
            <person name="Grouzdev D.S."/>
            <person name="Tourova T.P."/>
            <person name="Goeva M.A."/>
            <person name="Babich T.L."/>
            <person name="Sokolova D.S."/>
            <person name="Abdullin R."/>
            <person name="Poltaraus A.B."/>
            <person name="Toshchakov S.V."/>
            <person name="Nazina T.N."/>
        </authorList>
    </citation>
    <scope>NUCLEOTIDE SEQUENCE [LARGE SCALE GENOMIC DNA]</scope>
    <source>
        <strain evidence="9 10">JR1/69-2-13</strain>
    </source>
</reference>
<protein>
    <submittedName>
        <fullName evidence="9">Cytochrome C</fullName>
    </submittedName>
</protein>
<dbReference type="PANTHER" id="PTHR40942:SF4">
    <property type="entry name" value="CYTOCHROME C5"/>
    <property type="match status" value="1"/>
</dbReference>
<evidence type="ECO:0000256" key="2">
    <source>
        <dbReference type="ARBA" id="ARBA00022617"/>
    </source>
</evidence>
<dbReference type="PROSITE" id="PS51007">
    <property type="entry name" value="CYTC"/>
    <property type="match status" value="1"/>
</dbReference>
<dbReference type="GO" id="GO:0005506">
    <property type="term" value="F:iron ion binding"/>
    <property type="evidence" value="ECO:0007669"/>
    <property type="project" value="InterPro"/>
</dbReference>
<dbReference type="InterPro" id="IPR009056">
    <property type="entry name" value="Cyt_c-like_dom"/>
</dbReference>
<dbReference type="EMBL" id="PDNV01000004">
    <property type="protein sequence ID" value="PLC54501.1"/>
    <property type="molecule type" value="Genomic_DNA"/>
</dbReference>
<keyword evidence="4" id="KW-0249">Electron transport</keyword>
<dbReference type="Proteomes" id="UP000234328">
    <property type="component" value="Unassembled WGS sequence"/>
</dbReference>
<evidence type="ECO:0000256" key="5">
    <source>
        <dbReference type="ARBA" id="ARBA00023004"/>
    </source>
</evidence>
<dbReference type="InterPro" id="IPR002323">
    <property type="entry name" value="Cyt_CIE"/>
</dbReference>
<accession>A0A2N4UHI9</accession>